<dbReference type="Pfam" id="PF04055">
    <property type="entry name" value="Radical_SAM"/>
    <property type="match status" value="1"/>
</dbReference>
<dbReference type="CDD" id="cd01335">
    <property type="entry name" value="Radical_SAM"/>
    <property type="match status" value="1"/>
</dbReference>
<evidence type="ECO:0000313" key="6">
    <source>
        <dbReference type="Proteomes" id="UP000192315"/>
    </source>
</evidence>
<keyword evidence="1" id="KW-0479">Metal-binding</keyword>
<feature type="domain" description="Radical SAM core" evidence="4">
    <location>
        <begin position="25"/>
        <end position="186"/>
    </location>
</feature>
<accession>A0A8G2FWL8</accession>
<dbReference type="GO" id="GO:0016829">
    <property type="term" value="F:lyase activity"/>
    <property type="evidence" value="ECO:0007669"/>
    <property type="project" value="UniProtKB-KW"/>
</dbReference>
<evidence type="ECO:0000256" key="1">
    <source>
        <dbReference type="ARBA" id="ARBA00022723"/>
    </source>
</evidence>
<dbReference type="EMBL" id="FWYE01000002">
    <property type="protein sequence ID" value="SMD30846.1"/>
    <property type="molecule type" value="Genomic_DNA"/>
</dbReference>
<comment type="caution">
    <text evidence="5">The sequence shown here is derived from an EMBL/GenBank/DDBJ whole genome shotgun (WGS) entry which is preliminary data.</text>
</comment>
<dbReference type="RefSeq" id="WP_084272720.1">
    <property type="nucleotide sequence ID" value="NZ_FWYE01000002.1"/>
</dbReference>
<dbReference type="PANTHER" id="PTHR43432:SF6">
    <property type="entry name" value="RADICAL SAM CORE DOMAIN-CONTAINING PROTEIN"/>
    <property type="match status" value="1"/>
</dbReference>
<sequence length="269" mass="31530">MKIIEINARSAIGKSKMKELDYTFNPYIGCSHGCLYCYAMDFSPNEANSDWGNVVFVRKNIIELLKNEVKRLKIGRVGVSSITDPYMPVEAKYMITRSAIEILARNNFYVTIQTKSKLITRDIDLFSRYKNHIDAGLTITTLKNDVSRMIEPGAPRPDARVSALVDLSKRIKTWIYIGPIIENINDDLNDIENIIRIASETGSRVIYDHFEEYNYNVNYMLNIKYKRFNIEWWREISRAIEKLAYKYNINANSEEDEWLYESMNQRRLF</sequence>
<dbReference type="InterPro" id="IPR007197">
    <property type="entry name" value="rSAM"/>
</dbReference>
<dbReference type="AlphaFoldDB" id="A0A8G2FWL8"/>
<dbReference type="SUPFAM" id="SSF102114">
    <property type="entry name" value="Radical SAM enzymes"/>
    <property type="match status" value="1"/>
</dbReference>
<evidence type="ECO:0000256" key="3">
    <source>
        <dbReference type="ARBA" id="ARBA00023014"/>
    </source>
</evidence>
<evidence type="ECO:0000256" key="2">
    <source>
        <dbReference type="ARBA" id="ARBA00023004"/>
    </source>
</evidence>
<dbReference type="SFLD" id="SFLDS00029">
    <property type="entry name" value="Radical_SAM"/>
    <property type="match status" value="1"/>
</dbReference>
<gene>
    <name evidence="5" type="ORF">SAMN02745355_0760</name>
</gene>
<keyword evidence="2" id="KW-0408">Iron</keyword>
<dbReference type="Gene3D" id="3.80.30.30">
    <property type="match status" value="1"/>
</dbReference>
<proteinExistence type="predicted"/>
<reference evidence="5 6" key="1">
    <citation type="submission" date="2017-04" db="EMBL/GenBank/DDBJ databases">
        <authorList>
            <person name="Varghese N."/>
            <person name="Submissions S."/>
        </authorList>
    </citation>
    <scope>NUCLEOTIDE SEQUENCE [LARGE SCALE GENOMIC DNA]</scope>
    <source>
        <strain evidence="5 6">DSM 9789</strain>
    </source>
</reference>
<dbReference type="PANTHER" id="PTHR43432">
    <property type="entry name" value="SLR0285 PROTEIN"/>
    <property type="match status" value="1"/>
</dbReference>
<keyword evidence="3" id="KW-0411">Iron-sulfur</keyword>
<dbReference type="GO" id="GO:0046872">
    <property type="term" value="F:metal ion binding"/>
    <property type="evidence" value="ECO:0007669"/>
    <property type="project" value="UniProtKB-KW"/>
</dbReference>
<dbReference type="InterPro" id="IPR040086">
    <property type="entry name" value="MJ0683-like"/>
</dbReference>
<keyword evidence="5" id="KW-0456">Lyase</keyword>
<dbReference type="GO" id="GO:0051536">
    <property type="term" value="F:iron-sulfur cluster binding"/>
    <property type="evidence" value="ECO:0007669"/>
    <property type="project" value="UniProtKB-KW"/>
</dbReference>
<protein>
    <submittedName>
        <fullName evidence="5">DNA repair photolyase</fullName>
    </submittedName>
</protein>
<evidence type="ECO:0000313" key="5">
    <source>
        <dbReference type="EMBL" id="SMD30846.1"/>
    </source>
</evidence>
<dbReference type="Proteomes" id="UP000192315">
    <property type="component" value="Unassembled WGS sequence"/>
</dbReference>
<name>A0A8G2FWL8_PICTO</name>
<dbReference type="InterPro" id="IPR058240">
    <property type="entry name" value="rSAM_sf"/>
</dbReference>
<organism evidence="5 6">
    <name type="scientific">Picrophilus torridus (strain ATCC 700027 / DSM 9790 / JCM 10055 / NBRC 100828 / KAW 2/3)</name>
    <dbReference type="NCBI Taxonomy" id="1122961"/>
    <lineage>
        <taxon>Archaea</taxon>
        <taxon>Methanobacteriati</taxon>
        <taxon>Thermoplasmatota</taxon>
        <taxon>Thermoplasmata</taxon>
        <taxon>Thermoplasmatales</taxon>
        <taxon>Picrophilaceae</taxon>
        <taxon>Picrophilus</taxon>
    </lineage>
</organism>
<keyword evidence="6" id="KW-1185">Reference proteome</keyword>
<dbReference type="SFLD" id="SFLDG01084">
    <property type="entry name" value="Uncharacterised_Radical_SAM_Su"/>
    <property type="match status" value="1"/>
</dbReference>
<evidence type="ECO:0000259" key="4">
    <source>
        <dbReference type="Pfam" id="PF04055"/>
    </source>
</evidence>